<dbReference type="SUPFAM" id="SSF46785">
    <property type="entry name" value="Winged helix' DNA-binding domain"/>
    <property type="match status" value="2"/>
</dbReference>
<keyword evidence="1" id="KW-0472">Membrane</keyword>
<dbReference type="InterPro" id="IPR011991">
    <property type="entry name" value="ArsR-like_HTH"/>
</dbReference>
<feature type="transmembrane region" description="Helical" evidence="1">
    <location>
        <begin position="92"/>
        <end position="118"/>
    </location>
</feature>
<dbReference type="Gene3D" id="1.10.10.10">
    <property type="entry name" value="Winged helix-like DNA-binding domain superfamily/Winged helix DNA-binding domain"/>
    <property type="match status" value="2"/>
</dbReference>
<name>A0ABT4IIW6_9EURY</name>
<evidence type="ECO:0000313" key="2">
    <source>
        <dbReference type="EMBL" id="MCZ0861695.1"/>
    </source>
</evidence>
<accession>A0ABT4IIW6</accession>
<gene>
    <name evidence="2" type="ORF">O0S09_00305</name>
</gene>
<dbReference type="PANTHER" id="PTHR36216:SF1">
    <property type="entry name" value="HTH ARSR-TYPE DOMAIN-CONTAINING PROTEIN"/>
    <property type="match status" value="1"/>
</dbReference>
<dbReference type="Proteomes" id="UP001141336">
    <property type="component" value="Unassembled WGS sequence"/>
</dbReference>
<proteinExistence type="predicted"/>
<sequence>MEYRTTPSNLFVAVLLVCLCFLPAAAADDGTAVSGEMPRSFADVPSWITDSLGVKTPAEGGYVVNEPLPDHPGGFSDINRADAARDASEVPAWIVLAAGISGIAVLALAAFQFLPILIGRTREAPPSSVRDGIFAAISETPGCSAAVLREKTGIHYATLRYHLAVLEKEKRIVSRSAGHIYHYFPNGSSLSRADTIRMTLCQNPTTEKVLGLIEKEPGISGTVLAARAGISSGTLTWHLGRLQKNDLITISRVGRGMRIFPQDHT</sequence>
<dbReference type="RefSeq" id="WP_268921875.1">
    <property type="nucleotide sequence ID" value="NZ_JAPTGC010000001.1"/>
</dbReference>
<evidence type="ECO:0000313" key="3">
    <source>
        <dbReference type="Proteomes" id="UP001141336"/>
    </source>
</evidence>
<dbReference type="Pfam" id="PF13412">
    <property type="entry name" value="HTH_24"/>
    <property type="match status" value="1"/>
</dbReference>
<dbReference type="PANTHER" id="PTHR36216">
    <property type="entry name" value="TRANSCRIPTIONAL REGULATOR, TRMB"/>
    <property type="match status" value="1"/>
</dbReference>
<dbReference type="InterPro" id="IPR036388">
    <property type="entry name" value="WH-like_DNA-bd_sf"/>
</dbReference>
<comment type="caution">
    <text evidence="2">The sequence shown here is derived from an EMBL/GenBank/DDBJ whole genome shotgun (WGS) entry which is preliminary data.</text>
</comment>
<dbReference type="InterPro" id="IPR036390">
    <property type="entry name" value="WH_DNA-bd_sf"/>
</dbReference>
<organism evidence="2 3">
    <name type="scientific">Methanocorpusculum vombati</name>
    <dbReference type="NCBI Taxonomy" id="3002864"/>
    <lineage>
        <taxon>Archaea</taxon>
        <taxon>Methanobacteriati</taxon>
        <taxon>Methanobacteriota</taxon>
        <taxon>Stenosarchaea group</taxon>
        <taxon>Methanomicrobia</taxon>
        <taxon>Methanomicrobiales</taxon>
        <taxon>Methanocorpusculaceae</taxon>
        <taxon>Methanocorpusculum</taxon>
    </lineage>
</organism>
<evidence type="ECO:0000256" key="1">
    <source>
        <dbReference type="SAM" id="Phobius"/>
    </source>
</evidence>
<keyword evidence="1" id="KW-1133">Transmembrane helix</keyword>
<dbReference type="EMBL" id="JAPTGC010000001">
    <property type="protein sequence ID" value="MCZ0861695.1"/>
    <property type="molecule type" value="Genomic_DNA"/>
</dbReference>
<keyword evidence="1" id="KW-0812">Transmembrane</keyword>
<keyword evidence="3" id="KW-1185">Reference proteome</keyword>
<dbReference type="CDD" id="cd00090">
    <property type="entry name" value="HTH_ARSR"/>
    <property type="match status" value="1"/>
</dbReference>
<protein>
    <submittedName>
        <fullName evidence="2">Winged helix-turn-helix transcriptional regulator</fullName>
    </submittedName>
</protein>
<reference evidence="2" key="1">
    <citation type="submission" date="2022-12" db="EMBL/GenBank/DDBJ databases">
        <title>Isolation and characterisation of novel Methanocorpusculum spp. from native Australian herbivores indicates the genus is ancestrally host-associated.</title>
        <authorList>
            <person name="Volmer J.G."/>
            <person name="Soo R.M."/>
            <person name="Evans P.N."/>
            <person name="Hoedt E.C."/>
            <person name="Astorga Alsina A.L."/>
            <person name="Woodcroft B.J."/>
            <person name="Tyson G.W."/>
            <person name="Hugenholtz P."/>
            <person name="Morrison M."/>
        </authorList>
    </citation>
    <scope>NUCLEOTIDE SEQUENCE</scope>
    <source>
        <strain evidence="2">CW153</strain>
    </source>
</reference>